<evidence type="ECO:0000256" key="1">
    <source>
        <dbReference type="PROSITE-ProRule" id="PRU00708"/>
    </source>
</evidence>
<evidence type="ECO:0000313" key="3">
    <source>
        <dbReference type="Proteomes" id="UP000654075"/>
    </source>
</evidence>
<protein>
    <recommendedName>
        <fullName evidence="4">Pentatricopeptide repeat-containing protein</fullName>
    </recommendedName>
</protein>
<dbReference type="OrthoDB" id="185373at2759"/>
<dbReference type="AlphaFoldDB" id="A0A813GD44"/>
<feature type="non-terminal residue" evidence="2">
    <location>
        <position position="133"/>
    </location>
</feature>
<feature type="repeat" description="PPR" evidence="1">
    <location>
        <begin position="1"/>
        <end position="34"/>
    </location>
</feature>
<reference evidence="2" key="1">
    <citation type="submission" date="2021-02" db="EMBL/GenBank/DDBJ databases">
        <authorList>
            <person name="Dougan E. K."/>
            <person name="Rhodes N."/>
            <person name="Thang M."/>
            <person name="Chan C."/>
        </authorList>
    </citation>
    <scope>NUCLEOTIDE SEQUENCE</scope>
</reference>
<keyword evidence="3" id="KW-1185">Reference proteome</keyword>
<organism evidence="2 3">
    <name type="scientific">Polarella glacialis</name>
    <name type="common">Dinoflagellate</name>
    <dbReference type="NCBI Taxonomy" id="89957"/>
    <lineage>
        <taxon>Eukaryota</taxon>
        <taxon>Sar</taxon>
        <taxon>Alveolata</taxon>
        <taxon>Dinophyceae</taxon>
        <taxon>Suessiales</taxon>
        <taxon>Suessiaceae</taxon>
        <taxon>Polarella</taxon>
    </lineage>
</organism>
<dbReference type="InterPro" id="IPR011990">
    <property type="entry name" value="TPR-like_helical_dom_sf"/>
</dbReference>
<evidence type="ECO:0000313" key="2">
    <source>
        <dbReference type="EMBL" id="CAE8620600.1"/>
    </source>
</evidence>
<gene>
    <name evidence="2" type="ORF">PGLA1383_LOCUS38156</name>
</gene>
<name>A0A813GD44_POLGL</name>
<dbReference type="NCBIfam" id="TIGR00756">
    <property type="entry name" value="PPR"/>
    <property type="match status" value="1"/>
</dbReference>
<accession>A0A813GD44</accession>
<comment type="caution">
    <text evidence="2">The sequence shown here is derived from an EMBL/GenBank/DDBJ whole genome shotgun (WGS) entry which is preliminary data.</text>
</comment>
<dbReference type="Pfam" id="PF01535">
    <property type="entry name" value="PPR"/>
    <property type="match status" value="1"/>
</dbReference>
<proteinExistence type="predicted"/>
<sequence length="133" mass="14844">EVACSACISCCGRAGRWPWALQLLEEMERKKLESNVIAFNAAISGCEVCSQWQRGLACVTQRVLFVLSSVCMFPLAAGPHLLVNDFKLDIPTWARVNSCALLKQIGQSRRVLTLRLLRDMIEASVKPDLPKWP</sequence>
<dbReference type="EMBL" id="CAJNNV010027524">
    <property type="protein sequence ID" value="CAE8620600.1"/>
    <property type="molecule type" value="Genomic_DNA"/>
</dbReference>
<dbReference type="Proteomes" id="UP000654075">
    <property type="component" value="Unassembled WGS sequence"/>
</dbReference>
<dbReference type="InterPro" id="IPR002885">
    <property type="entry name" value="PPR_rpt"/>
</dbReference>
<dbReference type="Gene3D" id="1.25.40.10">
    <property type="entry name" value="Tetratricopeptide repeat domain"/>
    <property type="match status" value="1"/>
</dbReference>
<dbReference type="PROSITE" id="PS51375">
    <property type="entry name" value="PPR"/>
    <property type="match status" value="1"/>
</dbReference>
<evidence type="ECO:0008006" key="4">
    <source>
        <dbReference type="Google" id="ProtNLM"/>
    </source>
</evidence>